<evidence type="ECO:0000256" key="3">
    <source>
        <dbReference type="ARBA" id="ARBA00022896"/>
    </source>
</evidence>
<protein>
    <submittedName>
        <fullName evidence="8">Protein SRG1-like</fullName>
    </submittedName>
</protein>
<dbReference type="KEGG" id="jre:108998047"/>
<dbReference type="Gramene" id="Jr03_15490_p1">
    <property type="protein sequence ID" value="cds.Jr03_15490_p1"/>
    <property type="gene ID" value="Jr03_15490"/>
</dbReference>
<comment type="similarity">
    <text evidence="1 6">Belongs to the iron/ascorbate-dependent oxidoreductase family.</text>
</comment>
<keyword evidence="5 6" id="KW-0408">Iron</keyword>
<dbReference type="OrthoDB" id="288590at2759"/>
<keyword evidence="4 6" id="KW-0560">Oxidoreductase</keyword>
<evidence type="ECO:0000256" key="6">
    <source>
        <dbReference type="RuleBase" id="RU003682"/>
    </source>
</evidence>
<keyword evidence="2 6" id="KW-0479">Metal-binding</keyword>
<dbReference type="AlphaFoldDB" id="A0A2I4FEE5"/>
<accession>A0A2I4FEE5</accession>
<evidence type="ECO:0000256" key="2">
    <source>
        <dbReference type="ARBA" id="ARBA00022723"/>
    </source>
</evidence>
<dbReference type="Pfam" id="PF14226">
    <property type="entry name" value="DIOX_N"/>
    <property type="match status" value="1"/>
</dbReference>
<dbReference type="InterPro" id="IPR026992">
    <property type="entry name" value="DIOX_N"/>
</dbReference>
<evidence type="ECO:0000313" key="7">
    <source>
        <dbReference type="Proteomes" id="UP000235220"/>
    </source>
</evidence>
<organism evidence="7 8">
    <name type="scientific">Juglans regia</name>
    <name type="common">English walnut</name>
    <dbReference type="NCBI Taxonomy" id="51240"/>
    <lineage>
        <taxon>Eukaryota</taxon>
        <taxon>Viridiplantae</taxon>
        <taxon>Streptophyta</taxon>
        <taxon>Embryophyta</taxon>
        <taxon>Tracheophyta</taxon>
        <taxon>Spermatophyta</taxon>
        <taxon>Magnoliopsida</taxon>
        <taxon>eudicotyledons</taxon>
        <taxon>Gunneridae</taxon>
        <taxon>Pentapetalae</taxon>
        <taxon>rosids</taxon>
        <taxon>fabids</taxon>
        <taxon>Fagales</taxon>
        <taxon>Juglandaceae</taxon>
        <taxon>Juglans</taxon>
    </lineage>
</organism>
<dbReference type="RefSeq" id="XP_018830018.1">
    <property type="nucleotide sequence ID" value="XM_018974473.2"/>
</dbReference>
<dbReference type="GO" id="GO:0016491">
    <property type="term" value="F:oxidoreductase activity"/>
    <property type="evidence" value="ECO:0007669"/>
    <property type="project" value="UniProtKB-KW"/>
</dbReference>
<evidence type="ECO:0000313" key="8">
    <source>
        <dbReference type="RefSeq" id="XP_018830018.1"/>
    </source>
</evidence>
<dbReference type="InterPro" id="IPR050295">
    <property type="entry name" value="Plant_2OG-oxidoreductases"/>
</dbReference>
<name>A0A2I4FEE5_JUGRE</name>
<dbReference type="PROSITE" id="PS51471">
    <property type="entry name" value="FE2OG_OXY"/>
    <property type="match status" value="1"/>
</dbReference>
<proteinExistence type="inferred from homology"/>
<dbReference type="InterPro" id="IPR044861">
    <property type="entry name" value="IPNS-like_FE2OG_OXY"/>
</dbReference>
<dbReference type="GeneID" id="108998047"/>
<dbReference type="InterPro" id="IPR005123">
    <property type="entry name" value="Oxoglu/Fe-dep_dioxygenase_dom"/>
</dbReference>
<gene>
    <name evidence="8" type="primary">LOC108998047</name>
</gene>
<sequence length="367" mass="41684">MASQQVGLITCSDHLVLSIDEELRKLDPKIKVPERFIRVGQDPAPVLKTSFPAIPTVDMKKLVSEDTKDFELEKLHSICIEWGMFQLVNHGVSSSLVEKLNDEIEGFFKLPVEEKMKLKVRPGDVEGFGTVVRSDEQRLDWGDRVYMIINPIHRRKPYLFPELPSSLRETLETYILELQRLAMTLFDYLGKALLLEKEEMEELFEDGMQSVRMTYYPPCPQPELVVGLTPHSDATGITILHQVNGVEGLQIKKDGVWIPVSFRPDGFVVNIGDILEILSNGVYNSVEHRATVNSTKERMSVALFFNPKFKAEVGPSNTLLNPNNPPLFRRVAMEKYVKDFFSRSLNGRTYVEHMRIKTGQGNSTGTS</sequence>
<keyword evidence="3" id="KW-0847">Vitamin C</keyword>
<reference evidence="8" key="1">
    <citation type="submission" date="2025-08" db="UniProtKB">
        <authorList>
            <consortium name="RefSeq"/>
        </authorList>
    </citation>
    <scope>IDENTIFICATION</scope>
    <source>
        <tissue evidence="8">Leaves</tissue>
    </source>
</reference>
<evidence type="ECO:0000256" key="4">
    <source>
        <dbReference type="ARBA" id="ARBA00023002"/>
    </source>
</evidence>
<dbReference type="GO" id="GO:0046872">
    <property type="term" value="F:metal ion binding"/>
    <property type="evidence" value="ECO:0007669"/>
    <property type="project" value="UniProtKB-KW"/>
</dbReference>
<dbReference type="FunFam" id="2.60.120.330:FF:000001">
    <property type="entry name" value="Protein SRG1"/>
    <property type="match status" value="1"/>
</dbReference>
<dbReference type="Pfam" id="PF03171">
    <property type="entry name" value="2OG-FeII_Oxy"/>
    <property type="match status" value="1"/>
</dbReference>
<dbReference type="PANTHER" id="PTHR47991">
    <property type="entry name" value="OXOGLUTARATE/IRON-DEPENDENT DIOXYGENASE"/>
    <property type="match status" value="1"/>
</dbReference>
<dbReference type="InterPro" id="IPR027443">
    <property type="entry name" value="IPNS-like_sf"/>
</dbReference>
<dbReference type="SUPFAM" id="SSF51197">
    <property type="entry name" value="Clavaminate synthase-like"/>
    <property type="match status" value="1"/>
</dbReference>
<evidence type="ECO:0000256" key="5">
    <source>
        <dbReference type="ARBA" id="ARBA00023004"/>
    </source>
</evidence>
<dbReference type="GO" id="GO:0031418">
    <property type="term" value="F:L-ascorbic acid binding"/>
    <property type="evidence" value="ECO:0007669"/>
    <property type="project" value="UniProtKB-KW"/>
</dbReference>
<keyword evidence="7" id="KW-1185">Reference proteome</keyword>
<evidence type="ECO:0000256" key="1">
    <source>
        <dbReference type="ARBA" id="ARBA00008056"/>
    </source>
</evidence>
<dbReference type="Gene3D" id="2.60.120.330">
    <property type="entry name" value="B-lactam Antibiotic, Isopenicillin N Synthase, Chain"/>
    <property type="match status" value="1"/>
</dbReference>
<dbReference type="Proteomes" id="UP000235220">
    <property type="component" value="Chromosome 3"/>
</dbReference>